<dbReference type="GO" id="GO:0016787">
    <property type="term" value="F:hydrolase activity"/>
    <property type="evidence" value="ECO:0007669"/>
    <property type="project" value="UniProtKB-KW"/>
</dbReference>
<feature type="region of interest" description="Disordered" evidence="2">
    <location>
        <begin position="76"/>
        <end position="149"/>
    </location>
</feature>
<sequence length="2074" mass="231200">MAYITDAETQQKLQEHPNVLELFHRNTGITGHYDLVQRAAALREPFPETPWLETWRTQSAEAVLCLAAESLRNPVEVSPMSPQSQSSHVADPSAVCDTHAAGDAERPTAEAAGQSQQTSRTTATEWDATTRQPNRSQQVHDTTEADKEAATGVWEGHDDAEASEGAATDLDSESLLSWDSNLSETTEEAEVEVTVDSTKTWEAKTAVTQRVTWTYGVDETRPLVDLNETSSPTVTSNGARPCARRQSSAQAAANVNSEATSANDETDAPTMSGQSSFQPASEVQHFKSSLVKTASPKIVSHLQSEETTQVYSKTVPQHTSHSDENATLHDMPTQSMCQMVAERKDQGSPPVTAEVIADSTSSQKQEVTVSVTSQSSAQATTSDKSDEKATSARPSHSRIFFSASEDASQPLPQKHATPESVADTALNGESFVASVRPNVLSQDYTGAGWKDPDVDMLLQLSNATDTLTIRTGHNFWDQWQNDFLPWAFPFSLPAPVSGPDFPHKERPRRPADAPHLQPLAHLKLLAGRIESSIRNSWDLIPGLRRLTFKWHSVWQGSLWRKWKSQRQAIAPAPMLKWVQAARGLYNKLRSGTYTTAGGKPKPIHFDTRKLPYARGLTTDEKELLQDVKGMQGHMPGTIEVRRRIGRFLFGARVEMGEPLFITISPTIRHNTLCIKFSRYRAADPGGTAEGAREHPKLWETAEATINVPPYDTRRQLTARDPWAVVLSFQTVVQCIFAKLLGIRMCFRCPACDCRDARGHGCHVTGGILGIASGLCGAIEYQANSTPHFHCNVYIASIWRQSLSELAAKLNDSTITFEDVQQFLTWAHSESHLDLASHTQQQDHLEADWAQNNCKASHDFLCQWPKFLAEDKAASPWLNAVEPKQALADASRFIHHYRRAAQSKISHQQLHWHPWNVTQKCRLPIAGCRKKGAPNKCKHNFPKVLNEKVRVICRGNARKCAQSTAGRRNALGCLAKNMLPKLQRAIAQAARRSTRYFTGYLQKPQPLGRKELQQAAKQLHFLEEAAAKDDPAAHYRKVVHRVFGDLEFRCSVRPVTEEFMLAGFSNMTDPTTAECIRKQGTDRKPVDGWQYGRDYIWKHPLPNSRAANLVRLPQCNGCSRVQEYYLERRTEPLIPYPTTCPLPKPDMSKDAQVWASNIRNGQLTPESATAWLQRLAEQGSVAVDPAAGSAEQRSASAEPRAANAEPRSACKPTAEQLKFLRAVVDRCLTEAQEEQAESSRSEPLRAVFHGVPGAGKTQTLKWLRAFFEDLCRWQHQQEFVYLAPQNTQAALIAGMTLHSFANIQVKTKTARAKNTSTPEQFAKYQRLRWLVVDESSTVGLEILATLEKRLQQSTRDRDTWKLWPGGERRPFGGRNLILTGDLWQFPPVKATAIYQNPFQSNTTFQVNALQQICWSHTWLAIPHLFELTREQRCKDPKAEHFLNHPFVHGLNAAKYIAANLRAKWVASTRKHKLLWIIAQDTPLFHVEATELQARRENWLQRHDQSTGGVVGILPLLHNMPIRVTQTLSDLKAFGLFKNTRGILWNWTLHDVDKDAVETAEGRDIVLQRLPLALYVRVAGANWQQHPDLPVGVARIEPVTQTWTLETNGKTTVSRRGFPIASDYAGTAHSFMGATLGACTLDLGTWDATTSREAKIRFEKDKPNKQRNRDIMLFCRGCSPQPHLQEKLLPLREFVSAWDQEEWYRVLSEGMCRLCTQCQTKQSSPAAKRKPKEVGSCAYCQTLPADQTGYCSKCVVGNHALKSHPTMPNRNRIGFVRAVMQRPNVATVPALCRATQRQAHGVPHVHIHRAVEVAASLAPKDQPTMQNTCRNGFVNIAMQRNTVPTVPALYRAMQRQAHGVPHVHIHRAVEVAASPAHMKEDTTPSTSRFGCVKHAVDAMVTRRVQCAVCNASRYHVNVMPHWTCEACTVKSCPKCGEVLGAKAQTDALCLACAYPPCESCGSQRPQESRYRVNVMPQWTCEACSVKSCPKCGQILGPKAQDGAWCLACAYPPCESCGRPRPRTHSEYHAQVMPTWTCEACGGNSHTDGPKEKASQRLVAHASDASQRHMTFFHSPT</sequence>
<evidence type="ECO:0000313" key="5">
    <source>
        <dbReference type="EMBL" id="CAL4783684.1"/>
    </source>
</evidence>
<dbReference type="GO" id="GO:0005524">
    <property type="term" value="F:ATP binding"/>
    <property type="evidence" value="ECO:0007669"/>
    <property type="project" value="UniProtKB-KW"/>
</dbReference>
<dbReference type="InterPro" id="IPR010285">
    <property type="entry name" value="DNA_helicase_pif1-like_DEAD"/>
</dbReference>
<evidence type="ECO:0000259" key="3">
    <source>
        <dbReference type="Pfam" id="PF05970"/>
    </source>
</evidence>
<dbReference type="GO" id="GO:0006281">
    <property type="term" value="P:DNA repair"/>
    <property type="evidence" value="ECO:0007669"/>
    <property type="project" value="UniProtKB-KW"/>
</dbReference>
<feature type="compositionally biased region" description="Polar residues" evidence="2">
    <location>
        <begin position="254"/>
        <end position="281"/>
    </location>
</feature>
<evidence type="ECO:0000256" key="1">
    <source>
        <dbReference type="RuleBase" id="RU363044"/>
    </source>
</evidence>
<gene>
    <name evidence="4" type="ORF">C1SCF055_LOCUS22857</name>
</gene>
<comment type="cofactor">
    <cofactor evidence="1">
        <name>Mg(2+)</name>
        <dbReference type="ChEBI" id="CHEBI:18420"/>
    </cofactor>
</comment>
<keyword evidence="1" id="KW-0227">DNA damage</keyword>
<dbReference type="SUPFAM" id="SSF52540">
    <property type="entry name" value="P-loop containing nucleoside triphosphate hydrolases"/>
    <property type="match status" value="2"/>
</dbReference>
<keyword evidence="1" id="KW-0547">Nucleotide-binding</keyword>
<comment type="catalytic activity">
    <reaction evidence="1">
        <text>ATP + H2O = ADP + phosphate + H(+)</text>
        <dbReference type="Rhea" id="RHEA:13065"/>
        <dbReference type="ChEBI" id="CHEBI:15377"/>
        <dbReference type="ChEBI" id="CHEBI:15378"/>
        <dbReference type="ChEBI" id="CHEBI:30616"/>
        <dbReference type="ChEBI" id="CHEBI:43474"/>
        <dbReference type="ChEBI" id="CHEBI:456216"/>
        <dbReference type="EC" id="5.6.2.3"/>
    </reaction>
</comment>
<keyword evidence="1" id="KW-0067">ATP-binding</keyword>
<dbReference type="EC" id="5.6.2.3" evidence="1"/>
<dbReference type="EMBL" id="CAMXCT030002200">
    <property type="protein sequence ID" value="CAL4783684.1"/>
    <property type="molecule type" value="Genomic_DNA"/>
</dbReference>
<dbReference type="EMBL" id="CAMXCT010002200">
    <property type="protein sequence ID" value="CAI3996372.1"/>
    <property type="molecule type" value="Genomic_DNA"/>
</dbReference>
<name>A0A9P1CSJ7_9DINO</name>
<dbReference type="EMBL" id="CAMXCT020002200">
    <property type="protein sequence ID" value="CAL1149747.1"/>
    <property type="molecule type" value="Genomic_DNA"/>
</dbReference>
<evidence type="ECO:0000313" key="6">
    <source>
        <dbReference type="Proteomes" id="UP001152797"/>
    </source>
</evidence>
<dbReference type="GO" id="GO:0000723">
    <property type="term" value="P:telomere maintenance"/>
    <property type="evidence" value="ECO:0007669"/>
    <property type="project" value="InterPro"/>
</dbReference>
<dbReference type="InterPro" id="IPR027417">
    <property type="entry name" value="P-loop_NTPase"/>
</dbReference>
<feature type="compositionally biased region" description="Polar residues" evidence="2">
    <location>
        <begin position="113"/>
        <end position="140"/>
    </location>
</feature>
<feature type="compositionally biased region" description="Polar residues" evidence="2">
    <location>
        <begin position="227"/>
        <end position="238"/>
    </location>
</feature>
<keyword evidence="1" id="KW-0234">DNA repair</keyword>
<keyword evidence="1 5" id="KW-0347">Helicase</keyword>
<proteinExistence type="inferred from homology"/>
<keyword evidence="1" id="KW-0233">DNA recombination</keyword>
<keyword evidence="1" id="KW-0378">Hydrolase</keyword>
<feature type="compositionally biased region" description="Low complexity" evidence="2">
    <location>
        <begin position="359"/>
        <end position="382"/>
    </location>
</feature>
<dbReference type="Pfam" id="PF05970">
    <property type="entry name" value="PIF1"/>
    <property type="match status" value="1"/>
</dbReference>
<evidence type="ECO:0000256" key="2">
    <source>
        <dbReference type="SAM" id="MobiDB-lite"/>
    </source>
</evidence>
<reference evidence="4" key="1">
    <citation type="submission" date="2022-10" db="EMBL/GenBank/DDBJ databases">
        <authorList>
            <person name="Chen Y."/>
            <person name="Dougan E. K."/>
            <person name="Chan C."/>
            <person name="Rhodes N."/>
            <person name="Thang M."/>
        </authorList>
    </citation>
    <scope>NUCLEOTIDE SEQUENCE</scope>
</reference>
<feature type="compositionally biased region" description="Low complexity" evidence="2">
    <location>
        <begin position="244"/>
        <end position="253"/>
    </location>
</feature>
<comment type="caution">
    <text evidence="4">The sequence shown here is derived from an EMBL/GenBank/DDBJ whole genome shotgun (WGS) entry which is preliminary data.</text>
</comment>
<feature type="compositionally biased region" description="Polar residues" evidence="2">
    <location>
        <begin position="304"/>
        <end position="319"/>
    </location>
</feature>
<evidence type="ECO:0000313" key="4">
    <source>
        <dbReference type="EMBL" id="CAI3996372.1"/>
    </source>
</evidence>
<dbReference type="Gene3D" id="3.40.50.300">
    <property type="entry name" value="P-loop containing nucleotide triphosphate hydrolases"/>
    <property type="match status" value="1"/>
</dbReference>
<dbReference type="GO" id="GO:0043139">
    <property type="term" value="F:5'-3' DNA helicase activity"/>
    <property type="evidence" value="ECO:0007669"/>
    <property type="project" value="UniProtKB-EC"/>
</dbReference>
<feature type="region of interest" description="Disordered" evidence="2">
    <location>
        <begin position="227"/>
        <end position="281"/>
    </location>
</feature>
<feature type="region of interest" description="Disordered" evidence="2">
    <location>
        <begin position="304"/>
        <end position="329"/>
    </location>
</feature>
<feature type="region of interest" description="Disordered" evidence="2">
    <location>
        <begin position="1182"/>
        <end position="1208"/>
    </location>
</feature>
<dbReference type="OrthoDB" id="432234at2759"/>
<comment type="similarity">
    <text evidence="1">Belongs to the helicase family.</text>
</comment>
<feature type="domain" description="DNA helicase Pif1-like DEAD-box helicase" evidence="3">
    <location>
        <begin position="1246"/>
        <end position="1434"/>
    </location>
</feature>
<feature type="region of interest" description="Disordered" evidence="2">
    <location>
        <begin position="358"/>
        <end position="395"/>
    </location>
</feature>
<keyword evidence="6" id="KW-1185">Reference proteome</keyword>
<accession>A0A9P1CSJ7</accession>
<protein>
    <recommendedName>
        <fullName evidence="1">ATP-dependent DNA helicase</fullName>
        <ecNumber evidence="1">5.6.2.3</ecNumber>
    </recommendedName>
</protein>
<reference evidence="5 6" key="2">
    <citation type="submission" date="2024-05" db="EMBL/GenBank/DDBJ databases">
        <authorList>
            <person name="Chen Y."/>
            <person name="Shah S."/>
            <person name="Dougan E. K."/>
            <person name="Thang M."/>
            <person name="Chan C."/>
        </authorList>
    </citation>
    <scope>NUCLEOTIDE SEQUENCE [LARGE SCALE GENOMIC DNA]</scope>
</reference>
<dbReference type="Proteomes" id="UP001152797">
    <property type="component" value="Unassembled WGS sequence"/>
</dbReference>
<organism evidence="4">
    <name type="scientific">Cladocopium goreaui</name>
    <dbReference type="NCBI Taxonomy" id="2562237"/>
    <lineage>
        <taxon>Eukaryota</taxon>
        <taxon>Sar</taxon>
        <taxon>Alveolata</taxon>
        <taxon>Dinophyceae</taxon>
        <taxon>Suessiales</taxon>
        <taxon>Symbiodiniaceae</taxon>
        <taxon>Cladocopium</taxon>
    </lineage>
</organism>
<dbReference type="GO" id="GO:0006310">
    <property type="term" value="P:DNA recombination"/>
    <property type="evidence" value="ECO:0007669"/>
    <property type="project" value="UniProtKB-KW"/>
</dbReference>